<feature type="transmembrane region" description="Helical" evidence="1">
    <location>
        <begin position="47"/>
        <end position="71"/>
    </location>
</feature>
<proteinExistence type="predicted"/>
<dbReference type="EMBL" id="CP001998">
    <property type="protein sequence ID" value="ADE53351.1"/>
    <property type="molecule type" value="Genomic_DNA"/>
</dbReference>
<name>D5EME5_CORAD</name>
<reference evidence="2 3" key="1">
    <citation type="journal article" date="2010" name="Stand. Genomic Sci.">
        <title>Complete genome sequence of Coraliomargarita akajimensis type strain (04OKA010-24).</title>
        <authorList>
            <person name="Mavromatis K."/>
            <person name="Abt B."/>
            <person name="Brambilla E."/>
            <person name="Lapidus A."/>
            <person name="Copeland A."/>
            <person name="Deshpande S."/>
            <person name="Nolan M."/>
            <person name="Lucas S."/>
            <person name="Tice H."/>
            <person name="Cheng J.F."/>
            <person name="Han C."/>
            <person name="Detter J.C."/>
            <person name="Woyke T."/>
            <person name="Goodwin L."/>
            <person name="Pitluck S."/>
            <person name="Held B."/>
            <person name="Brettin T."/>
            <person name="Tapia R."/>
            <person name="Ivanova N."/>
            <person name="Mikhailova N."/>
            <person name="Pati A."/>
            <person name="Liolios K."/>
            <person name="Chen A."/>
            <person name="Palaniappan K."/>
            <person name="Land M."/>
            <person name="Hauser L."/>
            <person name="Chang Y.J."/>
            <person name="Jeffries C.D."/>
            <person name="Rohde M."/>
            <person name="Goker M."/>
            <person name="Bristow J."/>
            <person name="Eisen J.A."/>
            <person name="Markowitz V."/>
            <person name="Hugenholtz P."/>
            <person name="Klenk H.P."/>
            <person name="Kyrpides N.C."/>
        </authorList>
    </citation>
    <scope>NUCLEOTIDE SEQUENCE [LARGE SCALE GENOMIC DNA]</scope>
    <source>
        <strain evidence="3">DSM 45221 / IAM 15411 / JCM 23193 / KCTC 12865</strain>
    </source>
</reference>
<dbReference type="RefSeq" id="WP_013042077.1">
    <property type="nucleotide sequence ID" value="NC_014008.1"/>
</dbReference>
<keyword evidence="1" id="KW-0812">Transmembrane</keyword>
<keyword evidence="3" id="KW-1185">Reference proteome</keyword>
<accession>D5EME5</accession>
<evidence type="ECO:0000256" key="1">
    <source>
        <dbReference type="SAM" id="Phobius"/>
    </source>
</evidence>
<gene>
    <name evidence="2" type="ordered locus">Caka_0326</name>
</gene>
<dbReference type="Proteomes" id="UP000000925">
    <property type="component" value="Chromosome"/>
</dbReference>
<dbReference type="KEGG" id="caa:Caka_0326"/>
<protein>
    <submittedName>
        <fullName evidence="2">Uncharacterized protein</fullName>
    </submittedName>
</protein>
<sequence>MKAHLQKFIFTTLIFGILWPIQDYLNLFSSDRYKRNNAQENLMDPNASGFLDQLLIGLAIGAAISAVMIIASEVKKRKT</sequence>
<dbReference type="HOGENOM" id="CLU_2600046_0_0_0"/>
<dbReference type="STRING" id="583355.Caka_0326"/>
<evidence type="ECO:0000313" key="2">
    <source>
        <dbReference type="EMBL" id="ADE53351.1"/>
    </source>
</evidence>
<organism evidence="2 3">
    <name type="scientific">Coraliomargarita akajimensis (strain DSM 45221 / IAM 15411 / JCM 23193 / KCTC 12865 / 04OKA010-24)</name>
    <dbReference type="NCBI Taxonomy" id="583355"/>
    <lineage>
        <taxon>Bacteria</taxon>
        <taxon>Pseudomonadati</taxon>
        <taxon>Verrucomicrobiota</taxon>
        <taxon>Opitutia</taxon>
        <taxon>Puniceicoccales</taxon>
        <taxon>Coraliomargaritaceae</taxon>
        <taxon>Coraliomargarita</taxon>
    </lineage>
</organism>
<keyword evidence="1" id="KW-0472">Membrane</keyword>
<evidence type="ECO:0000313" key="3">
    <source>
        <dbReference type="Proteomes" id="UP000000925"/>
    </source>
</evidence>
<keyword evidence="1" id="KW-1133">Transmembrane helix</keyword>
<dbReference type="AlphaFoldDB" id="D5EME5"/>